<dbReference type="GO" id="GO:0006260">
    <property type="term" value="P:DNA replication"/>
    <property type="evidence" value="ECO:0007669"/>
    <property type="project" value="UniProtKB-KW"/>
</dbReference>
<evidence type="ECO:0000259" key="14">
    <source>
        <dbReference type="Pfam" id="PF21995"/>
    </source>
</evidence>
<dbReference type="GO" id="GO:0008998">
    <property type="term" value="F:ribonucleoside-triphosphate reductase (thioredoxin) activity"/>
    <property type="evidence" value="ECO:0007669"/>
    <property type="project" value="UniProtKB-EC"/>
</dbReference>
<evidence type="ECO:0000256" key="7">
    <source>
        <dbReference type="ARBA" id="ARBA00023002"/>
    </source>
</evidence>
<dbReference type="Pfam" id="PF17975">
    <property type="entry name" value="RNR_Alpha"/>
    <property type="match status" value="1"/>
</dbReference>
<comment type="catalytic activity">
    <reaction evidence="11">
        <text>a 2'-deoxyribonucleoside 5'-triphosphate + [thioredoxin]-disulfide + H2O = a ribonucleoside 5'-triphosphate + [thioredoxin]-dithiol</text>
        <dbReference type="Rhea" id="RHEA:12701"/>
        <dbReference type="Rhea" id="RHEA-COMP:10698"/>
        <dbReference type="Rhea" id="RHEA-COMP:10700"/>
        <dbReference type="ChEBI" id="CHEBI:15377"/>
        <dbReference type="ChEBI" id="CHEBI:29950"/>
        <dbReference type="ChEBI" id="CHEBI:50058"/>
        <dbReference type="ChEBI" id="CHEBI:61557"/>
        <dbReference type="ChEBI" id="CHEBI:61560"/>
        <dbReference type="EC" id="1.17.4.2"/>
    </reaction>
</comment>
<dbReference type="PANTHER" id="PTHR43371">
    <property type="entry name" value="VITAMIN B12-DEPENDENT RIBONUCLEOTIDE REDUCTASE"/>
    <property type="match status" value="1"/>
</dbReference>
<evidence type="ECO:0000256" key="8">
    <source>
        <dbReference type="ARBA" id="ARBA00023157"/>
    </source>
</evidence>
<dbReference type="SUPFAM" id="SSF51998">
    <property type="entry name" value="PFL-like glycyl radical enzymes"/>
    <property type="match status" value="1"/>
</dbReference>
<keyword evidence="16" id="KW-1185">Reference proteome</keyword>
<feature type="domain" description="Ribonucleotide reductase large subunit C-terminal" evidence="12">
    <location>
        <begin position="318"/>
        <end position="435"/>
    </location>
</feature>
<keyword evidence="10" id="KW-0170">Cobalt</keyword>
<dbReference type="NCBIfam" id="TIGR02505">
    <property type="entry name" value="RTPR"/>
    <property type="match status" value="1"/>
</dbReference>
<evidence type="ECO:0000259" key="13">
    <source>
        <dbReference type="Pfam" id="PF17975"/>
    </source>
</evidence>
<evidence type="ECO:0000313" key="16">
    <source>
        <dbReference type="Proteomes" id="UP000319210"/>
    </source>
</evidence>
<dbReference type="Proteomes" id="UP000319210">
    <property type="component" value="Unassembled WGS sequence"/>
</dbReference>
<comment type="similarity">
    <text evidence="2">Belongs to the class II ribonucleoside-triphosphate reductase family.</text>
</comment>
<dbReference type="Gene3D" id="3.30.1620.10">
    <property type="entry name" value="b-12 dependent (class ii) ribonucleotide reductase, Chain A, Domain 2"/>
    <property type="match status" value="1"/>
</dbReference>
<evidence type="ECO:0000256" key="10">
    <source>
        <dbReference type="ARBA" id="ARBA00023285"/>
    </source>
</evidence>
<protein>
    <recommendedName>
        <fullName evidence="4">Adenosylcobalamin-dependent ribonucleoside-triphosphate reductase</fullName>
        <ecNumber evidence="3">1.17.4.2</ecNumber>
    </recommendedName>
</protein>
<keyword evidence="5" id="KW-0846">Cobalamin</keyword>
<dbReference type="GO" id="GO:0004748">
    <property type="term" value="F:ribonucleoside-diphosphate reductase activity, thioredoxin disulfide as acceptor"/>
    <property type="evidence" value="ECO:0007669"/>
    <property type="project" value="InterPro"/>
</dbReference>
<keyword evidence="9" id="KW-0676">Redox-active center</keyword>
<evidence type="ECO:0000256" key="4">
    <source>
        <dbReference type="ARBA" id="ARBA00021063"/>
    </source>
</evidence>
<proteinExistence type="inferred from homology"/>
<evidence type="ECO:0000256" key="1">
    <source>
        <dbReference type="ARBA" id="ARBA00001922"/>
    </source>
</evidence>
<reference evidence="15 16" key="1">
    <citation type="submission" date="2019-06" db="EMBL/GenBank/DDBJ databases">
        <title>Whole genome shotgun sequence of Streptomyces cacaoi subsp. cacaoi NBRC 12748.</title>
        <authorList>
            <person name="Hosoyama A."/>
            <person name="Uohara A."/>
            <person name="Ohji S."/>
            <person name="Ichikawa N."/>
        </authorList>
    </citation>
    <scope>NUCLEOTIDE SEQUENCE [LARGE SCALE GENOMIC DNA]</scope>
    <source>
        <strain evidence="15 16">NBRC 12748</strain>
    </source>
</reference>
<keyword evidence="7" id="KW-0560">Oxidoreductase</keyword>
<dbReference type="PANTHER" id="PTHR43371:SF1">
    <property type="entry name" value="RIBONUCLEOSIDE-DIPHOSPHATE REDUCTASE"/>
    <property type="match status" value="1"/>
</dbReference>
<dbReference type="InterPro" id="IPR013345">
    <property type="entry name" value="RTP_Rdtase_AdoCbl-dep"/>
</dbReference>
<evidence type="ECO:0000259" key="12">
    <source>
        <dbReference type="Pfam" id="PF02867"/>
    </source>
</evidence>
<dbReference type="InterPro" id="IPR040763">
    <property type="entry name" value="RNR_alpha_hel"/>
</dbReference>
<name>A0A4Y3R305_STRCI</name>
<dbReference type="EMBL" id="BJMM01000012">
    <property type="protein sequence ID" value="GEB50400.1"/>
    <property type="molecule type" value="Genomic_DNA"/>
</dbReference>
<dbReference type="OrthoDB" id="9762933at2"/>
<feature type="domain" description="Ribonucleotide reductase alpha-helical" evidence="13">
    <location>
        <begin position="5"/>
        <end position="74"/>
    </location>
</feature>
<dbReference type="Pfam" id="PF21995">
    <property type="entry name" value="RNR-II_ins_dom"/>
    <property type="match status" value="1"/>
</dbReference>
<evidence type="ECO:0000256" key="3">
    <source>
        <dbReference type="ARBA" id="ARBA00012275"/>
    </source>
</evidence>
<dbReference type="InterPro" id="IPR050862">
    <property type="entry name" value="RdRp_reductase_class-2"/>
</dbReference>
<evidence type="ECO:0000313" key="15">
    <source>
        <dbReference type="EMBL" id="GEB50400.1"/>
    </source>
</evidence>
<evidence type="ECO:0000256" key="9">
    <source>
        <dbReference type="ARBA" id="ARBA00023284"/>
    </source>
</evidence>
<evidence type="ECO:0000256" key="6">
    <source>
        <dbReference type="ARBA" id="ARBA00022705"/>
    </source>
</evidence>
<dbReference type="Gene3D" id="3.90.1390.10">
    <property type="entry name" value="b-12 dependent (class ii) ribonucleotide reductase, chain A, domain 3"/>
    <property type="match status" value="1"/>
</dbReference>
<accession>A0A4Y3R305</accession>
<organism evidence="15 16">
    <name type="scientific">Streptomyces cacaoi</name>
    <dbReference type="NCBI Taxonomy" id="1898"/>
    <lineage>
        <taxon>Bacteria</taxon>
        <taxon>Bacillati</taxon>
        <taxon>Actinomycetota</taxon>
        <taxon>Actinomycetes</taxon>
        <taxon>Kitasatosporales</taxon>
        <taxon>Streptomycetaceae</taxon>
        <taxon>Streptomyces</taxon>
    </lineage>
</organism>
<dbReference type="RefSeq" id="WP_086814091.1">
    <property type="nucleotide sequence ID" value="NZ_BJMM01000012.1"/>
</dbReference>
<keyword evidence="6" id="KW-0235">DNA replication</keyword>
<dbReference type="InterPro" id="IPR000788">
    <property type="entry name" value="RNR_lg_C"/>
</dbReference>
<dbReference type="GO" id="GO:0031419">
    <property type="term" value="F:cobalamin binding"/>
    <property type="evidence" value="ECO:0007669"/>
    <property type="project" value="UniProtKB-KW"/>
</dbReference>
<evidence type="ECO:0000256" key="11">
    <source>
        <dbReference type="ARBA" id="ARBA00048987"/>
    </source>
</evidence>
<evidence type="ECO:0000256" key="5">
    <source>
        <dbReference type="ARBA" id="ARBA00022628"/>
    </source>
</evidence>
<dbReference type="Pfam" id="PF02867">
    <property type="entry name" value="Ribonuc_red_lgC"/>
    <property type="match status" value="1"/>
</dbReference>
<keyword evidence="8" id="KW-1015">Disulfide bond</keyword>
<dbReference type="InterPro" id="IPR054158">
    <property type="entry name" value="RNR-II_ins_dom"/>
</dbReference>
<feature type="domain" description="B12-dependent ribonucleotide reductase insertion" evidence="14">
    <location>
        <begin position="164"/>
        <end position="234"/>
    </location>
</feature>
<evidence type="ECO:0000256" key="2">
    <source>
        <dbReference type="ARBA" id="ARBA00005654"/>
    </source>
</evidence>
<comment type="cofactor">
    <cofactor evidence="1">
        <name>adenosylcob(III)alamin</name>
        <dbReference type="ChEBI" id="CHEBI:18408"/>
    </cofactor>
</comment>
<dbReference type="EC" id="1.17.4.2" evidence="3"/>
<gene>
    <name evidence="15" type="primary">rtpR</name>
    <name evidence="15" type="ORF">SCA03_29510</name>
</gene>
<comment type="caution">
    <text evidence="15">The sequence shown here is derived from an EMBL/GenBank/DDBJ whole genome shotgun (WGS) entry which is preliminary data.</text>
</comment>
<sequence length="663" mass="73571">MTNHFKNTTAETVYRRTYSRTKPDGSKETWPETVARVVDGNIAMVGPEHVEPGERDRLIELIQTFRLLPAGRHLKSAGASDYALNNCWHSGWDADPAAHFSFTLSRLAEGGGVGTNYSNTHLSVLPAVARPTVVHIVCREDHPDYSALQAEGLLSSEYSPEWAGAYPVEDSREGWATALEDLIRNAHDPATEHENRVYDVSRVRERGAALRTFGGTASGPAPFARLLVEVGRILNRKVGSRLTGLDAMDIDHQIAQCIVSGGVRRSARMSIMHWADPQIEAFIRSKSDPSRHWTTNISVEVDDAFFKQLGKPDSTSGRILRQIAQGMHQNGEPGIWNSSLSALGEPTAPTSTNPCGEITLNAWEPCCLGHVNLAAFVEPGRDFPSLTQVKEAHRLMTRFLIRATHAMVEDLKSQTVIQRNRRIGVGHLGVAEYRAAYTEDLNDLAWDLSEYAAAVDQAAIEYAHQLRIPVPVKKRTVAPTGSISKLAGVSGEGIHPIFSPYFLRRIRFSSIEPDEARQIEEYRAKGYKVEPCIYAPNTMVVEIPTRDPILDLVEEDKVRSAPEMTLDEHLEIQKVYQEMWADNAVSYTVNFDPEAVSVEAIERALRRYGPKLKGTTLFPEAARPQSPYQRLTKEQYEYLVTALGEESVESGFEEACATGACPI</sequence>
<dbReference type="AlphaFoldDB" id="A0A4Y3R305"/>
<dbReference type="Gene3D" id="3.20.70.20">
    <property type="match status" value="1"/>
</dbReference>
<dbReference type="GO" id="GO:0000166">
    <property type="term" value="F:nucleotide binding"/>
    <property type="evidence" value="ECO:0007669"/>
    <property type="project" value="InterPro"/>
</dbReference>